<dbReference type="Gene3D" id="3.90.1200.10">
    <property type="match status" value="1"/>
</dbReference>
<name>A0ABV7WBW6_9MICO</name>
<comment type="caution">
    <text evidence="1">The sequence shown here is derived from an EMBL/GenBank/DDBJ whole genome shotgun (WGS) entry which is preliminary data.</text>
</comment>
<evidence type="ECO:0008006" key="3">
    <source>
        <dbReference type="Google" id="ProtNLM"/>
    </source>
</evidence>
<accession>A0ABV7WBW6</accession>
<evidence type="ECO:0000313" key="1">
    <source>
        <dbReference type="EMBL" id="MFC3686942.1"/>
    </source>
</evidence>
<dbReference type="RefSeq" id="WP_376985310.1">
    <property type="nucleotide sequence ID" value="NZ_JBHRWW010000001.1"/>
</dbReference>
<dbReference type="InterPro" id="IPR011009">
    <property type="entry name" value="Kinase-like_dom_sf"/>
</dbReference>
<keyword evidence="2" id="KW-1185">Reference proteome</keyword>
<sequence length="344" mass="38174">MDGDRSAEVLRYNPDNQTTLVVERVRTSTGSRVRKELRRPDRGSPWRGGHWAASTDPGHWNYWHREAEVYRDEDLRASLAGTGLGLAAAEVVEHDAGATLWLEDVVGTPGPAFDLDDHVATAAALGPWQGRPPLSRPWSSQRFLREYSTSRPWDLTVVDDDAAWEQPLVRATWPEGLRDGWARLLAHRGDLLDVMEELPRVSSHLDAWVSNVVRRADGTVVLLDWAFAGDGAVGEDLGNWLPDAVFDLFWPADRLAELEAACFPAYLRGLRASGWPGTDTEARLGLVASCVKYAWLLPLMLARAGGTQQRAYHQDVDAQHLYRQRGTALAHLVGWADEAMSIAS</sequence>
<organism evidence="1 2">
    <name type="scientific">Aquipuribacter hungaricus</name>
    <dbReference type="NCBI Taxonomy" id="545624"/>
    <lineage>
        <taxon>Bacteria</taxon>
        <taxon>Bacillati</taxon>
        <taxon>Actinomycetota</taxon>
        <taxon>Actinomycetes</taxon>
        <taxon>Micrococcales</taxon>
        <taxon>Intrasporangiaceae</taxon>
        <taxon>Aquipuribacter</taxon>
    </lineage>
</organism>
<reference evidence="2" key="1">
    <citation type="journal article" date="2019" name="Int. J. Syst. Evol. Microbiol.">
        <title>The Global Catalogue of Microorganisms (GCM) 10K type strain sequencing project: providing services to taxonomists for standard genome sequencing and annotation.</title>
        <authorList>
            <consortium name="The Broad Institute Genomics Platform"/>
            <consortium name="The Broad Institute Genome Sequencing Center for Infectious Disease"/>
            <person name="Wu L."/>
            <person name="Ma J."/>
        </authorList>
    </citation>
    <scope>NUCLEOTIDE SEQUENCE [LARGE SCALE GENOMIC DNA]</scope>
    <source>
        <strain evidence="2">NCAIM B.02333</strain>
    </source>
</reference>
<proteinExistence type="predicted"/>
<dbReference type="EMBL" id="JBHRWW010000001">
    <property type="protein sequence ID" value="MFC3686942.1"/>
    <property type="molecule type" value="Genomic_DNA"/>
</dbReference>
<dbReference type="SUPFAM" id="SSF56112">
    <property type="entry name" value="Protein kinase-like (PK-like)"/>
    <property type="match status" value="1"/>
</dbReference>
<dbReference type="Proteomes" id="UP001595685">
    <property type="component" value="Unassembled WGS sequence"/>
</dbReference>
<protein>
    <recommendedName>
        <fullName evidence="3">Aminoglycoside phosphotransferase</fullName>
    </recommendedName>
</protein>
<gene>
    <name evidence="1" type="ORF">ACFOLH_01155</name>
</gene>
<evidence type="ECO:0000313" key="2">
    <source>
        <dbReference type="Proteomes" id="UP001595685"/>
    </source>
</evidence>